<dbReference type="Proteomes" id="UP000294003">
    <property type="component" value="Unassembled WGS sequence"/>
</dbReference>
<protein>
    <recommendedName>
        <fullName evidence="10">Chitin synthase</fullName>
    </recommendedName>
</protein>
<dbReference type="Gene3D" id="1.20.58.340">
    <property type="entry name" value="Magnesium transport protein CorA, transmembrane region"/>
    <property type="match status" value="1"/>
</dbReference>
<evidence type="ECO:0000256" key="3">
    <source>
        <dbReference type="ARBA" id="ARBA00022692"/>
    </source>
</evidence>
<accession>A0ABY0HED0</accession>
<keyword evidence="9" id="KW-1185">Reference proteome</keyword>
<dbReference type="InterPro" id="IPR004835">
    <property type="entry name" value="Chitin_synth"/>
</dbReference>
<evidence type="ECO:0000256" key="7">
    <source>
        <dbReference type="SAM" id="Phobius"/>
    </source>
</evidence>
<keyword evidence="4 7" id="KW-1133">Transmembrane helix</keyword>
<comment type="subcellular location">
    <subcellularLocation>
        <location evidence="1">Membrane</location>
        <topology evidence="1">Multi-pass membrane protein</topology>
    </subcellularLocation>
</comment>
<sequence length="843" mass="95566">MGVEDESLVPVVNLLAPSLVIKRQSSPFGAAPIYKHPDIINLYCVWRDFHTTTTKYLQNSTRQWVDFMAAGVMDQVSAVPLLCQTDPAGRKYEDTASDSLTVGFIDRGLDHSQIYSPTFCWQLREEMWKTVLPALIEGHWNEFKGFNRAFCTDADSNLGKGCLRLLMEALARDKNAIAAAGTVFAQLEPGFGWSSWDLHQRFQYTFSQFVRRRAEGHIGKVTCLPGCVTMIAVRKEMAGAIQKTWHVRPIHFPALIIVPLHHSSPPPQRVTSTNASSSQQGTDRRVTYSMLSQGHNLSTFFVPKAVSEAVAPQPLERYLSQRQRWGSNSYFNGYFYLGGENMSLIIRVAAASDTARQTFVYCRVLNTIFSTSSLVWSRREPDILLALIAGQLPLACLGCVRRHCRVNAADSSEPEFESEDGGKKRSQSAESTDDTRPVNAETSAEEVGVCFLSKQDYPPQGKGRESLLAHFGVPEFVASRTCFELNGFFGHRVAYDGGDRRTGPVDGWTGHVDGDGVPVTSCTTWFRCLFKMIQKIPTGASEDGLEYCSTGKGYQWYETTVFSHWKSEARCQVLCVDVPFDFAEELKKALESRTAPLNFGDPFAMHVDVWDRIVVYYDISVWRVRDPVRMLEKDPTRRRDVFRPTHDHMRHAIHVSEILESAVSTAMEMQRCRAEIYKDLPRDLLGKTYEQQANEYAAFQVSVVRNLKLRSESNQARLGQEINYAFNNLALQDNNFIKSITLFTMIFLPATFISGVFSTTFFSYGQRQWEVSDQLWIYWAIIIPVTIAVILLWHLWLYKRDAILKLLQKIGAWCRNVPRKPAKHLMKRWERRGGSKDAEAGLS</sequence>
<evidence type="ECO:0008006" key="10">
    <source>
        <dbReference type="Google" id="ProtNLM"/>
    </source>
</evidence>
<feature type="transmembrane region" description="Helical" evidence="7">
    <location>
        <begin position="776"/>
        <end position="798"/>
    </location>
</feature>
<dbReference type="SUPFAM" id="SSF144083">
    <property type="entry name" value="Magnesium transport protein CorA, transmembrane region"/>
    <property type="match status" value="1"/>
</dbReference>
<feature type="transmembrane region" description="Helical" evidence="7">
    <location>
        <begin position="740"/>
        <end position="764"/>
    </location>
</feature>
<evidence type="ECO:0000256" key="6">
    <source>
        <dbReference type="SAM" id="MobiDB-lite"/>
    </source>
</evidence>
<organism evidence="8 9">
    <name type="scientific">Monosporascus cannonballus</name>
    <dbReference type="NCBI Taxonomy" id="155416"/>
    <lineage>
        <taxon>Eukaryota</taxon>
        <taxon>Fungi</taxon>
        <taxon>Dikarya</taxon>
        <taxon>Ascomycota</taxon>
        <taxon>Pezizomycotina</taxon>
        <taxon>Sordariomycetes</taxon>
        <taxon>Xylariomycetidae</taxon>
        <taxon>Xylariales</taxon>
        <taxon>Xylariales incertae sedis</taxon>
        <taxon>Monosporascus</taxon>
    </lineage>
</organism>
<dbReference type="PANTHER" id="PTHR22914:SF41">
    <property type="entry name" value="CHITIN SYNTHASE 7"/>
    <property type="match status" value="1"/>
</dbReference>
<dbReference type="Pfam" id="PF01544">
    <property type="entry name" value="CorA"/>
    <property type="match status" value="1"/>
</dbReference>
<keyword evidence="3 7" id="KW-0812">Transmembrane</keyword>
<dbReference type="Pfam" id="PF03142">
    <property type="entry name" value="Chitin_synth_2"/>
    <property type="match status" value="1"/>
</dbReference>
<evidence type="ECO:0000256" key="1">
    <source>
        <dbReference type="ARBA" id="ARBA00004141"/>
    </source>
</evidence>
<reference evidence="8 9" key="1">
    <citation type="submission" date="2018-06" db="EMBL/GenBank/DDBJ databases">
        <title>Complete Genomes of Monosporascus.</title>
        <authorList>
            <person name="Robinson A.J."/>
            <person name="Natvig D.O."/>
        </authorList>
    </citation>
    <scope>NUCLEOTIDE SEQUENCE [LARGE SCALE GENOMIC DNA]</scope>
    <source>
        <strain evidence="8 9">CBS 609.92</strain>
    </source>
</reference>
<keyword evidence="2" id="KW-0808">Transferase</keyword>
<gene>
    <name evidence="8" type="ORF">DL762_002145</name>
</gene>
<evidence type="ECO:0000313" key="8">
    <source>
        <dbReference type="EMBL" id="RYO91531.1"/>
    </source>
</evidence>
<feature type="region of interest" description="Disordered" evidence="6">
    <location>
        <begin position="411"/>
        <end position="442"/>
    </location>
</feature>
<evidence type="ECO:0000313" key="9">
    <source>
        <dbReference type="Proteomes" id="UP000294003"/>
    </source>
</evidence>
<name>A0ABY0HED0_9PEZI</name>
<evidence type="ECO:0000256" key="2">
    <source>
        <dbReference type="ARBA" id="ARBA00022679"/>
    </source>
</evidence>
<dbReference type="EMBL" id="QJNS01000040">
    <property type="protein sequence ID" value="RYO91531.1"/>
    <property type="molecule type" value="Genomic_DNA"/>
</dbReference>
<dbReference type="InterPro" id="IPR002523">
    <property type="entry name" value="MgTranspt_CorA/ZnTranspt_ZntB"/>
</dbReference>
<evidence type="ECO:0000256" key="4">
    <source>
        <dbReference type="ARBA" id="ARBA00022989"/>
    </source>
</evidence>
<comment type="caution">
    <text evidence="8">The sequence shown here is derived from an EMBL/GenBank/DDBJ whole genome shotgun (WGS) entry which is preliminary data.</text>
</comment>
<proteinExistence type="predicted"/>
<dbReference type="InterPro" id="IPR045863">
    <property type="entry name" value="CorA_TM1_TM2"/>
</dbReference>
<dbReference type="PANTHER" id="PTHR22914">
    <property type="entry name" value="CHITIN SYNTHASE"/>
    <property type="match status" value="1"/>
</dbReference>
<keyword evidence="5 7" id="KW-0472">Membrane</keyword>
<evidence type="ECO:0000256" key="5">
    <source>
        <dbReference type="ARBA" id="ARBA00023136"/>
    </source>
</evidence>